<accession>A0A1F5NW12</accession>
<reference evidence="1 2" key="1">
    <citation type="journal article" date="2016" name="Nat. Commun.">
        <title>Thousands of microbial genomes shed light on interconnected biogeochemical processes in an aquifer system.</title>
        <authorList>
            <person name="Anantharaman K."/>
            <person name="Brown C.T."/>
            <person name="Hug L.A."/>
            <person name="Sharon I."/>
            <person name="Castelle C.J."/>
            <person name="Probst A.J."/>
            <person name="Thomas B.C."/>
            <person name="Singh A."/>
            <person name="Wilkins M.J."/>
            <person name="Karaoz U."/>
            <person name="Brodie E.L."/>
            <person name="Williams K.H."/>
            <person name="Hubbard S.S."/>
            <person name="Banfield J.F."/>
        </authorList>
    </citation>
    <scope>NUCLEOTIDE SEQUENCE [LARGE SCALE GENOMIC DNA]</scope>
</reference>
<organism evidence="1 2">
    <name type="scientific">Candidatus Doudnabacteria bacterium RIFCSPHIGHO2_01_FULL_46_24</name>
    <dbReference type="NCBI Taxonomy" id="1817825"/>
    <lineage>
        <taxon>Bacteria</taxon>
        <taxon>Candidatus Doudnaibacteriota</taxon>
    </lineage>
</organism>
<evidence type="ECO:0000313" key="2">
    <source>
        <dbReference type="Proteomes" id="UP000178892"/>
    </source>
</evidence>
<name>A0A1F5NW12_9BACT</name>
<dbReference type="STRING" id="1817825.A2720_03325"/>
<dbReference type="AlphaFoldDB" id="A0A1F5NW12"/>
<proteinExistence type="predicted"/>
<sequence length="69" mass="7758">MSLQARKIWDLAVAAILTLALAWAFWSFLNGEVVFNLIFNDPAAFREYLAGNQDPGQESLTRARNFAII</sequence>
<comment type="caution">
    <text evidence="1">The sequence shown here is derived from an EMBL/GenBank/DDBJ whole genome shotgun (WGS) entry which is preliminary data.</text>
</comment>
<dbReference type="Proteomes" id="UP000178892">
    <property type="component" value="Unassembled WGS sequence"/>
</dbReference>
<gene>
    <name evidence="1" type="ORF">A2720_03325</name>
</gene>
<evidence type="ECO:0000313" key="1">
    <source>
        <dbReference type="EMBL" id="OGE81866.1"/>
    </source>
</evidence>
<dbReference type="EMBL" id="MFEL01000003">
    <property type="protein sequence ID" value="OGE81866.1"/>
    <property type="molecule type" value="Genomic_DNA"/>
</dbReference>
<protein>
    <submittedName>
        <fullName evidence="1">Uncharacterized protein</fullName>
    </submittedName>
</protein>